<dbReference type="PANTHER" id="PTHR31088:SF6">
    <property type="entry name" value="PHAGE SHOCK PROTEIN A"/>
    <property type="match status" value="1"/>
</dbReference>
<gene>
    <name evidence="3" type="ORF">JOC95_004333</name>
</gene>
<dbReference type="PANTHER" id="PTHR31088">
    <property type="entry name" value="MEMBRANE-ASSOCIATED PROTEIN VIPP1, CHLOROPLASTIC"/>
    <property type="match status" value="1"/>
</dbReference>
<name>A0ABS2P6D2_9BACI</name>
<reference evidence="3 4" key="1">
    <citation type="submission" date="2021-01" db="EMBL/GenBank/DDBJ databases">
        <title>Genomic Encyclopedia of Type Strains, Phase IV (KMG-IV): sequencing the most valuable type-strain genomes for metagenomic binning, comparative biology and taxonomic classification.</title>
        <authorList>
            <person name="Goeker M."/>
        </authorList>
    </citation>
    <scope>NUCLEOTIDE SEQUENCE [LARGE SCALE GENOMIC DNA]</scope>
    <source>
        <strain evidence="3 4">DSM 25879</strain>
    </source>
</reference>
<dbReference type="Pfam" id="PF04012">
    <property type="entry name" value="PspA_IM30"/>
    <property type="match status" value="1"/>
</dbReference>
<keyword evidence="4" id="KW-1185">Reference proteome</keyword>
<keyword evidence="2" id="KW-0175">Coiled coil</keyword>
<comment type="similarity">
    <text evidence="1">Belongs to the PspA/Vipp/IM30 family.</text>
</comment>
<accession>A0ABS2P6D2</accession>
<dbReference type="InterPro" id="IPR007157">
    <property type="entry name" value="PspA_VIPP1"/>
</dbReference>
<organism evidence="3 4">
    <name type="scientific">Sutcliffiella tianshenii</name>
    <dbReference type="NCBI Taxonomy" id="1463404"/>
    <lineage>
        <taxon>Bacteria</taxon>
        <taxon>Bacillati</taxon>
        <taxon>Bacillota</taxon>
        <taxon>Bacilli</taxon>
        <taxon>Bacillales</taxon>
        <taxon>Bacillaceae</taxon>
        <taxon>Sutcliffiella</taxon>
    </lineage>
</organism>
<sequence length="215" mass="25353">MSLFTRIKNSIAADFHEALDKKEQKNPISMLNQYLRDCEKEVEKVRLLVERQNILKDEFQREIHQASQLAEKRKHQADIASKASESELHEFAVKEYQQYEERANQLKISLEKVSQDLTSLEQKYEGMKHKLKDMYIKRMELMGRENVARANHRVNKVLESNDGVQSSSRFTEMEGYLDRLEHQVNSSYRRHTIDARIAKIEKELSNEEKTHSLSS</sequence>
<evidence type="ECO:0000313" key="3">
    <source>
        <dbReference type="EMBL" id="MBM7622416.1"/>
    </source>
</evidence>
<comment type="caution">
    <text evidence="3">The sequence shown here is derived from an EMBL/GenBank/DDBJ whole genome shotgun (WGS) entry which is preliminary data.</text>
</comment>
<evidence type="ECO:0000256" key="1">
    <source>
        <dbReference type="ARBA" id="ARBA00043985"/>
    </source>
</evidence>
<protein>
    <submittedName>
        <fullName evidence="3">Phage shock protein A</fullName>
    </submittedName>
</protein>
<evidence type="ECO:0000313" key="4">
    <source>
        <dbReference type="Proteomes" id="UP000737402"/>
    </source>
</evidence>
<dbReference type="EMBL" id="JAFBED010000019">
    <property type="protein sequence ID" value="MBM7622416.1"/>
    <property type="molecule type" value="Genomic_DNA"/>
</dbReference>
<evidence type="ECO:0000256" key="2">
    <source>
        <dbReference type="SAM" id="Coils"/>
    </source>
</evidence>
<dbReference type="RefSeq" id="WP_204420169.1">
    <property type="nucleotide sequence ID" value="NZ_JAFBED010000019.1"/>
</dbReference>
<proteinExistence type="inferred from homology"/>
<feature type="coiled-coil region" evidence="2">
    <location>
        <begin position="89"/>
        <end position="130"/>
    </location>
</feature>
<dbReference type="Proteomes" id="UP000737402">
    <property type="component" value="Unassembled WGS sequence"/>
</dbReference>